<dbReference type="SFLD" id="SFLDG01019">
    <property type="entry name" value="Terpene_Cyclase_Like_1_C_Termi"/>
    <property type="match status" value="1"/>
</dbReference>
<sequence>MAFSINGGCFSASFHHPSIDNEKRLRHGKMVKEIGYILNNTDRKDPLEGLVMIDTLQRLSIDYHFREEIEFFLKTQYMNFRSPNHPQLDVFGVALCFRLLRQEGYNVSQDPNLSEQRVDLTRPISLVYIIDDIFDLHGTLDDLSVFTEAVNEWDFTAANQLPESMKISLKALFDTTESISTNIFEKHGWNPIESLQKSWKKLCNAFLVEAKWFAHGEFPKSEEYLRNGIVSSGVHVILVHMFFLLGQGVNKETVDFVDGFPPIITLTAMILRLWDDLGTAKDENQDGNDGSYLECYTREHSNMTVERAREHVSQLISDAWKKLNRECLSRPSPFSSIFTKACLNVARMIPLMYSYDDSPSQESLKELMRSLAAHLEGQQPH</sequence>
<dbReference type="InterPro" id="IPR005630">
    <property type="entry name" value="Terpene_synthase_metal-bd"/>
</dbReference>
<reference evidence="6" key="1">
    <citation type="submission" date="2022-10" db="EMBL/GenBank/DDBJ databases">
        <authorList>
            <person name="Hyden B.L."/>
            <person name="Feng K."/>
            <person name="Yates T."/>
            <person name="Jawdy S."/>
            <person name="Smart L.B."/>
            <person name="Muchero W."/>
        </authorList>
    </citation>
    <scope>NUCLEOTIDE SEQUENCE</scope>
    <source>
        <tissue evidence="6">Shoot tip</tissue>
    </source>
</reference>
<gene>
    <name evidence="6" type="ORF">OIU77_021945</name>
</gene>
<keyword evidence="3" id="KW-0460">Magnesium</keyword>
<dbReference type="InterPro" id="IPR050148">
    <property type="entry name" value="Terpene_synthase-like"/>
</dbReference>
<dbReference type="InterPro" id="IPR008949">
    <property type="entry name" value="Isoprenoid_synthase_dom_sf"/>
</dbReference>
<dbReference type="PANTHER" id="PTHR31225">
    <property type="entry name" value="OS04G0344100 PROTEIN-RELATED"/>
    <property type="match status" value="1"/>
</dbReference>
<dbReference type="InterPro" id="IPR034741">
    <property type="entry name" value="Terpene_cyclase-like_1_C"/>
</dbReference>
<keyword evidence="7" id="KW-1185">Reference proteome</keyword>
<reference evidence="6" key="2">
    <citation type="journal article" date="2023" name="Int. J. Mol. Sci.">
        <title>De Novo Assembly and Annotation of 11 Diverse Shrub Willow (Salix) Genomes Reveals Novel Gene Organization in Sex-Linked Regions.</title>
        <authorList>
            <person name="Hyden B."/>
            <person name="Feng K."/>
            <person name="Yates T.B."/>
            <person name="Jawdy S."/>
            <person name="Cereghino C."/>
            <person name="Smart L.B."/>
            <person name="Muchero W."/>
        </authorList>
    </citation>
    <scope>NUCLEOTIDE SEQUENCE</scope>
    <source>
        <tissue evidence="6">Shoot tip</tissue>
    </source>
</reference>
<dbReference type="Pfam" id="PF03936">
    <property type="entry name" value="Terpene_synth_C"/>
    <property type="match status" value="1"/>
</dbReference>
<dbReference type="SFLD" id="SFLDS00005">
    <property type="entry name" value="Isoprenoid_Synthase_Type_I"/>
    <property type="match status" value="1"/>
</dbReference>
<dbReference type="SUPFAM" id="SSF48576">
    <property type="entry name" value="Terpenoid synthases"/>
    <property type="match status" value="1"/>
</dbReference>
<dbReference type="Proteomes" id="UP001141253">
    <property type="component" value="Chromosome 4"/>
</dbReference>
<dbReference type="InterPro" id="IPR008930">
    <property type="entry name" value="Terpenoid_cyclase/PrenylTrfase"/>
</dbReference>
<evidence type="ECO:0000313" key="7">
    <source>
        <dbReference type="Proteomes" id="UP001141253"/>
    </source>
</evidence>
<organism evidence="6 7">
    <name type="scientific">Salix suchowensis</name>
    <dbReference type="NCBI Taxonomy" id="1278906"/>
    <lineage>
        <taxon>Eukaryota</taxon>
        <taxon>Viridiplantae</taxon>
        <taxon>Streptophyta</taxon>
        <taxon>Embryophyta</taxon>
        <taxon>Tracheophyta</taxon>
        <taxon>Spermatophyta</taxon>
        <taxon>Magnoliopsida</taxon>
        <taxon>eudicotyledons</taxon>
        <taxon>Gunneridae</taxon>
        <taxon>Pentapetalae</taxon>
        <taxon>rosids</taxon>
        <taxon>fabids</taxon>
        <taxon>Malpighiales</taxon>
        <taxon>Salicaceae</taxon>
        <taxon>Saliceae</taxon>
        <taxon>Salix</taxon>
    </lineage>
</organism>
<dbReference type="Gene3D" id="1.10.600.10">
    <property type="entry name" value="Farnesyl Diphosphate Synthase"/>
    <property type="match status" value="1"/>
</dbReference>
<evidence type="ECO:0000256" key="3">
    <source>
        <dbReference type="ARBA" id="ARBA00022842"/>
    </source>
</evidence>
<evidence type="ECO:0000256" key="4">
    <source>
        <dbReference type="ARBA" id="ARBA00023239"/>
    </source>
</evidence>
<evidence type="ECO:0000259" key="5">
    <source>
        <dbReference type="Pfam" id="PF03936"/>
    </source>
</evidence>
<dbReference type="PANTHER" id="PTHR31225:SF0">
    <property type="entry name" value="S-(+)-LINALOOL SYNTHASE, CHLOROPLASTIC"/>
    <property type="match status" value="1"/>
</dbReference>
<comment type="caution">
    <text evidence="6">The sequence shown here is derived from an EMBL/GenBank/DDBJ whole genome shotgun (WGS) entry which is preliminary data.</text>
</comment>
<accession>A0ABQ9CBL2</accession>
<name>A0ABQ9CBL2_9ROSI</name>
<keyword evidence="4" id="KW-0456">Lyase</keyword>
<dbReference type="EMBL" id="JAPFFI010000004">
    <property type="protein sequence ID" value="KAJ6397007.1"/>
    <property type="molecule type" value="Genomic_DNA"/>
</dbReference>
<proteinExistence type="predicted"/>
<feature type="domain" description="Terpene synthase metal-binding" evidence="5">
    <location>
        <begin position="107"/>
        <end position="322"/>
    </location>
</feature>
<protein>
    <recommendedName>
        <fullName evidence="5">Terpene synthase metal-binding domain-containing protein</fullName>
    </recommendedName>
</protein>
<comment type="cofactor">
    <cofactor evidence="1">
        <name>Mg(2+)</name>
        <dbReference type="ChEBI" id="CHEBI:18420"/>
    </cofactor>
</comment>
<evidence type="ECO:0000256" key="2">
    <source>
        <dbReference type="ARBA" id="ARBA00022723"/>
    </source>
</evidence>
<evidence type="ECO:0000313" key="6">
    <source>
        <dbReference type="EMBL" id="KAJ6397007.1"/>
    </source>
</evidence>
<dbReference type="SUPFAM" id="SSF48239">
    <property type="entry name" value="Terpenoid cyclases/Protein prenyltransferases"/>
    <property type="match status" value="1"/>
</dbReference>
<evidence type="ECO:0000256" key="1">
    <source>
        <dbReference type="ARBA" id="ARBA00001946"/>
    </source>
</evidence>
<keyword evidence="2" id="KW-0479">Metal-binding</keyword>